<evidence type="ECO:0000313" key="1">
    <source>
        <dbReference type="EMBL" id="MDP9831597.1"/>
    </source>
</evidence>
<dbReference type="EMBL" id="JAUSQL010000001">
    <property type="protein sequence ID" value="MDP9831597.1"/>
    <property type="molecule type" value="Genomic_DNA"/>
</dbReference>
<name>A0ABT9PFW8_9ACTO</name>
<evidence type="ECO:0000313" key="2">
    <source>
        <dbReference type="Proteomes" id="UP001230145"/>
    </source>
</evidence>
<dbReference type="Proteomes" id="UP001230145">
    <property type="component" value="Unassembled WGS sequence"/>
</dbReference>
<accession>A0ABT9PFW8</accession>
<organism evidence="1 2">
    <name type="scientific">Trueperella abortisuis</name>
    <dbReference type="NCBI Taxonomy" id="445930"/>
    <lineage>
        <taxon>Bacteria</taxon>
        <taxon>Bacillati</taxon>
        <taxon>Actinomycetota</taxon>
        <taxon>Actinomycetes</taxon>
        <taxon>Actinomycetales</taxon>
        <taxon>Actinomycetaceae</taxon>
        <taxon>Trueperella</taxon>
    </lineage>
</organism>
<gene>
    <name evidence="1" type="ORF">J2S45_000276</name>
</gene>
<keyword evidence="2" id="KW-1185">Reference proteome</keyword>
<comment type="caution">
    <text evidence="1">The sequence shown here is derived from an EMBL/GenBank/DDBJ whole genome shotgun (WGS) entry which is preliminary data.</text>
</comment>
<reference evidence="1 2" key="1">
    <citation type="submission" date="2023-07" db="EMBL/GenBank/DDBJ databases">
        <title>Sequencing the genomes of 1000 actinobacteria strains.</title>
        <authorList>
            <person name="Klenk H.-P."/>
        </authorList>
    </citation>
    <scope>NUCLEOTIDE SEQUENCE [LARGE SCALE GENOMIC DNA]</scope>
    <source>
        <strain evidence="1 2">DSM 19515</strain>
    </source>
</reference>
<protein>
    <submittedName>
        <fullName evidence="1">Uncharacterized protein</fullName>
    </submittedName>
</protein>
<proteinExistence type="predicted"/>
<sequence>MHHLSLSAQACQTHQPGSLFATNINTFTSKRVPHFPHTVDAVIASVNLAKTFYEGRIAKAASAHATCFVLALPARGDKSSLTIIP</sequence>